<comment type="similarity">
    <text evidence="1 2">Belongs to the small heat shock protein (HSP20) family.</text>
</comment>
<evidence type="ECO:0000256" key="1">
    <source>
        <dbReference type="PROSITE-ProRule" id="PRU00285"/>
    </source>
</evidence>
<accession>A0A7X0I980</accession>
<dbReference type="PANTHER" id="PTHR11527">
    <property type="entry name" value="HEAT-SHOCK PROTEIN 20 FAMILY MEMBER"/>
    <property type="match status" value="1"/>
</dbReference>
<gene>
    <name evidence="4" type="ORF">BJ992_000231</name>
</gene>
<evidence type="ECO:0000256" key="2">
    <source>
        <dbReference type="RuleBase" id="RU003616"/>
    </source>
</evidence>
<organism evidence="4 5">
    <name type="scientific">Sphaerisporangium rubeum</name>
    <dbReference type="NCBI Taxonomy" id="321317"/>
    <lineage>
        <taxon>Bacteria</taxon>
        <taxon>Bacillati</taxon>
        <taxon>Actinomycetota</taxon>
        <taxon>Actinomycetes</taxon>
        <taxon>Streptosporangiales</taxon>
        <taxon>Streptosporangiaceae</taxon>
        <taxon>Sphaerisporangium</taxon>
    </lineage>
</organism>
<dbReference type="RefSeq" id="WP_184978112.1">
    <property type="nucleotide sequence ID" value="NZ_BAAALO010000006.1"/>
</dbReference>
<sequence>MSTLTRREKGFIPEIVDLLEAPFFGLRPMSQPLRFEDYVKDGEYVLRVELPGVDPAKDIEVTVGGGVLTVHAERHQEQTDVTRTEFRYGTLTRSITLPPSADEKDVTAAYDNGILQITVKLTEPKDATTRIPVTTPKPTKH</sequence>
<dbReference type="CDD" id="cd06464">
    <property type="entry name" value="ACD_sHsps-like"/>
    <property type="match status" value="1"/>
</dbReference>
<protein>
    <submittedName>
        <fullName evidence="4">HSP20 family molecular chaperone IbpA</fullName>
    </submittedName>
</protein>
<dbReference type="PROSITE" id="PS01031">
    <property type="entry name" value="SHSP"/>
    <property type="match status" value="1"/>
</dbReference>
<keyword evidence="5" id="KW-1185">Reference proteome</keyword>
<dbReference type="InterPro" id="IPR008978">
    <property type="entry name" value="HSP20-like_chaperone"/>
</dbReference>
<evidence type="ECO:0000313" key="5">
    <source>
        <dbReference type="Proteomes" id="UP000555564"/>
    </source>
</evidence>
<comment type="caution">
    <text evidence="4">The sequence shown here is derived from an EMBL/GenBank/DDBJ whole genome shotgun (WGS) entry which is preliminary data.</text>
</comment>
<dbReference type="AlphaFoldDB" id="A0A7X0I980"/>
<name>A0A7X0I980_9ACTN</name>
<evidence type="ECO:0000313" key="4">
    <source>
        <dbReference type="EMBL" id="MBB6470800.1"/>
    </source>
</evidence>
<dbReference type="EMBL" id="JACHIU010000001">
    <property type="protein sequence ID" value="MBB6470800.1"/>
    <property type="molecule type" value="Genomic_DNA"/>
</dbReference>
<proteinExistence type="inferred from homology"/>
<dbReference type="Proteomes" id="UP000555564">
    <property type="component" value="Unassembled WGS sequence"/>
</dbReference>
<dbReference type="InterPro" id="IPR002068">
    <property type="entry name" value="A-crystallin/Hsp20_dom"/>
</dbReference>
<feature type="domain" description="SHSP" evidence="3">
    <location>
        <begin position="24"/>
        <end position="136"/>
    </location>
</feature>
<reference evidence="4 5" key="1">
    <citation type="submission" date="2020-08" db="EMBL/GenBank/DDBJ databases">
        <title>Sequencing the genomes of 1000 actinobacteria strains.</title>
        <authorList>
            <person name="Klenk H.-P."/>
        </authorList>
    </citation>
    <scope>NUCLEOTIDE SEQUENCE [LARGE SCALE GENOMIC DNA]</scope>
    <source>
        <strain evidence="4 5">DSM 44936</strain>
    </source>
</reference>
<dbReference type="SUPFAM" id="SSF49764">
    <property type="entry name" value="HSP20-like chaperones"/>
    <property type="match status" value="1"/>
</dbReference>
<dbReference type="Gene3D" id="2.60.40.790">
    <property type="match status" value="1"/>
</dbReference>
<dbReference type="Pfam" id="PF00011">
    <property type="entry name" value="HSP20"/>
    <property type="match status" value="1"/>
</dbReference>
<dbReference type="InterPro" id="IPR031107">
    <property type="entry name" value="Small_HSP"/>
</dbReference>
<evidence type="ECO:0000259" key="3">
    <source>
        <dbReference type="PROSITE" id="PS01031"/>
    </source>
</evidence>